<comment type="similarity">
    <text evidence="2 9">Belongs to the G-protein coupled receptor 1 family.</text>
</comment>
<dbReference type="PANTHER" id="PTHR24243:SF232">
    <property type="entry name" value="PYROKININ 2 RECEPTOR 1-RELATED"/>
    <property type="match status" value="1"/>
</dbReference>
<dbReference type="Proteomes" id="UP000504633">
    <property type="component" value="Unplaced"/>
</dbReference>
<feature type="transmembrane region" description="Helical" evidence="11">
    <location>
        <begin position="113"/>
        <end position="135"/>
    </location>
</feature>
<feature type="transmembrane region" description="Helical" evidence="11">
    <location>
        <begin position="252"/>
        <end position="270"/>
    </location>
</feature>
<dbReference type="GO" id="GO:0005886">
    <property type="term" value="C:plasma membrane"/>
    <property type="evidence" value="ECO:0007669"/>
    <property type="project" value="TreeGrafter"/>
</dbReference>
<evidence type="ECO:0000256" key="1">
    <source>
        <dbReference type="ARBA" id="ARBA00004141"/>
    </source>
</evidence>
<evidence type="ECO:0000256" key="5">
    <source>
        <dbReference type="ARBA" id="ARBA00023040"/>
    </source>
</evidence>
<evidence type="ECO:0000313" key="14">
    <source>
        <dbReference type="RefSeq" id="XP_023179783.2"/>
    </source>
</evidence>
<keyword evidence="7 9" id="KW-0675">Receptor</keyword>
<dbReference type="Gene3D" id="1.20.1070.10">
    <property type="entry name" value="Rhodopsin 7-helix transmembrane proteins"/>
    <property type="match status" value="1"/>
</dbReference>
<keyword evidence="6 11" id="KW-0472">Membrane</keyword>
<feature type="domain" description="G-protein coupled receptors family 1 profile" evidence="12">
    <location>
        <begin position="55"/>
        <end position="316"/>
    </location>
</feature>
<dbReference type="KEGG" id="dhe:111605480"/>
<dbReference type="AlphaFoldDB" id="A0A6J1MK38"/>
<dbReference type="GeneID" id="111605480"/>
<dbReference type="InterPro" id="IPR017452">
    <property type="entry name" value="GPCR_Rhodpsn_7TM"/>
</dbReference>
<keyword evidence="8 9" id="KW-0807">Transducer</keyword>
<evidence type="ECO:0000256" key="4">
    <source>
        <dbReference type="ARBA" id="ARBA00022989"/>
    </source>
</evidence>
<proteinExistence type="inferred from homology"/>
<evidence type="ECO:0000256" key="8">
    <source>
        <dbReference type="ARBA" id="ARBA00023224"/>
    </source>
</evidence>
<sequence length="608" mass="66001">MLNISADNLTELLQGLEPHDLLTNQTHSHAMATHMGLLATLSIGYALIFVAGVLGNLITCIVISRNNFMHTATNFYLFNLAISDLILLCSGMPQDLYNLWHPDNYPFSDGICILESVLSETAANATVLTITSFTVERYIAICHPFRQHTMSKLSRAIKFIFAIWIAALLLALPQAIQFSVVTQSPGSSCTMNNDFFAHVFAVSGFLFFGGPMTAICVLYVLIGIKLKRSRLLQALPRRSYDVNRGISAQTRVIRMLVAVAVAFFICWAPFHAQRLMAVYGSTFGVESQWFNDVFNVLNYTSGVLYFLSTCINPLLYNIMSHKFREAFKVTLARQFRLSGKHQGHGLPHNYSALRRNQTGSLRLHTDSVRTTTTLTTLNGCSSNGAAVGGSRNSQRLQRGSINSSHATLLSTQSRSRQDLFAARVAGVDAAAVTAAATAAATHPHRTLQTQISQLSSVGDAHSLLEADLQWPDEHYELAARHKCAHTAMGAIDELSSQSSAVGGTAAGGPSRSRVKLTRITRQPQLQTSGALASDSATAAAAAGAKPTGSGKVRKAKAKRSNTLKGLRAKLNWRSRQKEEEKEASVNNDVADGQRALPTSEASTPSVVY</sequence>
<dbReference type="PRINTS" id="PR00237">
    <property type="entry name" value="GPCRRHODOPSN"/>
</dbReference>
<dbReference type="InterPro" id="IPR000276">
    <property type="entry name" value="GPCR_Rhodpsn"/>
</dbReference>
<evidence type="ECO:0000259" key="12">
    <source>
        <dbReference type="PROSITE" id="PS50262"/>
    </source>
</evidence>
<evidence type="ECO:0000256" key="9">
    <source>
        <dbReference type="RuleBase" id="RU000688"/>
    </source>
</evidence>
<feature type="transmembrane region" description="Helical" evidence="11">
    <location>
        <begin position="75"/>
        <end position="93"/>
    </location>
</feature>
<evidence type="ECO:0000256" key="7">
    <source>
        <dbReference type="ARBA" id="ARBA00023170"/>
    </source>
</evidence>
<feature type="transmembrane region" description="Helical" evidence="11">
    <location>
        <begin position="43"/>
        <end position="63"/>
    </location>
</feature>
<feature type="transmembrane region" description="Helical" evidence="11">
    <location>
        <begin position="196"/>
        <end position="222"/>
    </location>
</feature>
<keyword evidence="5 9" id="KW-0297">G-protein coupled receptor</keyword>
<feature type="compositionally biased region" description="Polar residues" evidence="10">
    <location>
        <begin position="599"/>
        <end position="608"/>
    </location>
</feature>
<keyword evidence="4 11" id="KW-1133">Transmembrane helix</keyword>
<accession>A0A6J1MK38</accession>
<dbReference type="CTD" id="41638"/>
<dbReference type="CDD" id="cd15134">
    <property type="entry name" value="7tmA_capaR"/>
    <property type="match status" value="1"/>
</dbReference>
<dbReference type="FunFam" id="1.20.1070.10:FF:000267">
    <property type="entry name" value="Blast:Neuromedin-U receptor 2"/>
    <property type="match status" value="1"/>
</dbReference>
<feature type="compositionally biased region" description="Basic residues" evidence="10">
    <location>
        <begin position="551"/>
        <end position="574"/>
    </location>
</feature>
<evidence type="ECO:0000256" key="2">
    <source>
        <dbReference type="ARBA" id="ARBA00010663"/>
    </source>
</evidence>
<feature type="compositionally biased region" description="Low complexity" evidence="10">
    <location>
        <begin position="527"/>
        <end position="550"/>
    </location>
</feature>
<gene>
    <name evidence="14" type="primary">LOC111605480</name>
</gene>
<dbReference type="Pfam" id="PF00001">
    <property type="entry name" value="7tm_1"/>
    <property type="match status" value="1"/>
</dbReference>
<evidence type="ECO:0000256" key="10">
    <source>
        <dbReference type="SAM" id="MobiDB-lite"/>
    </source>
</evidence>
<feature type="region of interest" description="Disordered" evidence="10">
    <location>
        <begin position="499"/>
        <end position="608"/>
    </location>
</feature>
<comment type="subcellular location">
    <subcellularLocation>
        <location evidence="1">Membrane</location>
        <topology evidence="1">Multi-pass membrane protein</topology>
    </subcellularLocation>
</comment>
<evidence type="ECO:0000313" key="13">
    <source>
        <dbReference type="Proteomes" id="UP000504633"/>
    </source>
</evidence>
<dbReference type="RefSeq" id="XP_023179783.2">
    <property type="nucleotide sequence ID" value="XM_023324015.2"/>
</dbReference>
<protein>
    <submittedName>
        <fullName evidence="14">Neuromedin-U receptor 1</fullName>
    </submittedName>
</protein>
<dbReference type="PANTHER" id="PTHR24243">
    <property type="entry name" value="G-PROTEIN COUPLED RECEPTOR"/>
    <property type="match status" value="1"/>
</dbReference>
<organism evidence="13 14">
    <name type="scientific">Drosophila hydei</name>
    <name type="common">Fruit fly</name>
    <dbReference type="NCBI Taxonomy" id="7224"/>
    <lineage>
        <taxon>Eukaryota</taxon>
        <taxon>Metazoa</taxon>
        <taxon>Ecdysozoa</taxon>
        <taxon>Arthropoda</taxon>
        <taxon>Hexapoda</taxon>
        <taxon>Insecta</taxon>
        <taxon>Pterygota</taxon>
        <taxon>Neoptera</taxon>
        <taxon>Endopterygota</taxon>
        <taxon>Diptera</taxon>
        <taxon>Brachycera</taxon>
        <taxon>Muscomorpha</taxon>
        <taxon>Ephydroidea</taxon>
        <taxon>Drosophilidae</taxon>
        <taxon>Drosophila</taxon>
    </lineage>
</organism>
<dbReference type="OMA" id="WHPDSYP"/>
<evidence type="ECO:0000256" key="11">
    <source>
        <dbReference type="SAM" id="Phobius"/>
    </source>
</evidence>
<dbReference type="SUPFAM" id="SSF81321">
    <property type="entry name" value="Family A G protein-coupled receptor-like"/>
    <property type="match status" value="1"/>
</dbReference>
<dbReference type="PROSITE" id="PS50262">
    <property type="entry name" value="G_PROTEIN_RECEP_F1_2"/>
    <property type="match status" value="1"/>
</dbReference>
<keyword evidence="13" id="KW-1185">Reference proteome</keyword>
<name>A0A6J1MK38_DROHY</name>
<feature type="transmembrane region" description="Helical" evidence="11">
    <location>
        <begin position="156"/>
        <end position="176"/>
    </location>
</feature>
<feature type="transmembrane region" description="Helical" evidence="11">
    <location>
        <begin position="296"/>
        <end position="318"/>
    </location>
</feature>
<dbReference type="OrthoDB" id="5950040at2759"/>
<keyword evidence="3 9" id="KW-0812">Transmembrane</keyword>
<reference evidence="14" key="1">
    <citation type="submission" date="2025-08" db="UniProtKB">
        <authorList>
            <consortium name="RefSeq"/>
        </authorList>
    </citation>
    <scope>IDENTIFICATION</scope>
    <source>
        <strain evidence="14">15085-1641.00</strain>
        <tissue evidence="14">Whole body</tissue>
    </source>
</reference>
<dbReference type="PROSITE" id="PS00237">
    <property type="entry name" value="G_PROTEIN_RECEP_F1_1"/>
    <property type="match status" value="1"/>
</dbReference>
<evidence type="ECO:0000256" key="6">
    <source>
        <dbReference type="ARBA" id="ARBA00023136"/>
    </source>
</evidence>
<evidence type="ECO:0000256" key="3">
    <source>
        <dbReference type="ARBA" id="ARBA00022692"/>
    </source>
</evidence>
<dbReference type="GO" id="GO:0008188">
    <property type="term" value="F:neuropeptide receptor activity"/>
    <property type="evidence" value="ECO:0007669"/>
    <property type="project" value="TreeGrafter"/>
</dbReference>